<dbReference type="AlphaFoldDB" id="A0A7J7UTT9"/>
<feature type="chain" id="PRO_5029562994" evidence="2">
    <location>
        <begin position="18"/>
        <end position="172"/>
    </location>
</feature>
<keyword evidence="1" id="KW-0812">Transmembrane</keyword>
<organism evidence="3 4">
    <name type="scientific">Pipistrellus kuhlii</name>
    <name type="common">Kuhl's pipistrelle</name>
    <dbReference type="NCBI Taxonomy" id="59472"/>
    <lineage>
        <taxon>Eukaryota</taxon>
        <taxon>Metazoa</taxon>
        <taxon>Chordata</taxon>
        <taxon>Craniata</taxon>
        <taxon>Vertebrata</taxon>
        <taxon>Euteleostomi</taxon>
        <taxon>Mammalia</taxon>
        <taxon>Eutheria</taxon>
        <taxon>Laurasiatheria</taxon>
        <taxon>Chiroptera</taxon>
        <taxon>Yangochiroptera</taxon>
        <taxon>Vespertilionidae</taxon>
        <taxon>Pipistrellus</taxon>
    </lineage>
</organism>
<reference evidence="3 4" key="1">
    <citation type="journal article" date="2020" name="Nature">
        <title>Six reference-quality genomes reveal evolution of bat adaptations.</title>
        <authorList>
            <person name="Jebb D."/>
            <person name="Huang Z."/>
            <person name="Pippel M."/>
            <person name="Hughes G.M."/>
            <person name="Lavrichenko K."/>
            <person name="Devanna P."/>
            <person name="Winkler S."/>
            <person name="Jermiin L.S."/>
            <person name="Skirmuntt E.C."/>
            <person name="Katzourakis A."/>
            <person name="Burkitt-Gray L."/>
            <person name="Ray D.A."/>
            <person name="Sullivan K.A.M."/>
            <person name="Roscito J.G."/>
            <person name="Kirilenko B.M."/>
            <person name="Davalos L.M."/>
            <person name="Corthals A.P."/>
            <person name="Power M.L."/>
            <person name="Jones G."/>
            <person name="Ransome R.D."/>
            <person name="Dechmann D.K.N."/>
            <person name="Locatelli A.G."/>
            <person name="Puechmaille S.J."/>
            <person name="Fedrigo O."/>
            <person name="Jarvis E.D."/>
            <person name="Hiller M."/>
            <person name="Vernes S.C."/>
            <person name="Myers E.W."/>
            <person name="Teeling E.C."/>
        </authorList>
    </citation>
    <scope>NUCLEOTIDE SEQUENCE [LARGE SCALE GENOMIC DNA]</scope>
    <source>
        <strain evidence="3">MPipKuh1</strain>
        <tissue evidence="3">Flight muscle</tissue>
    </source>
</reference>
<feature type="signal peptide" evidence="2">
    <location>
        <begin position="1"/>
        <end position="17"/>
    </location>
</feature>
<proteinExistence type="predicted"/>
<accession>A0A7J7UTT9</accession>
<dbReference type="Proteomes" id="UP000558488">
    <property type="component" value="Unassembled WGS sequence"/>
</dbReference>
<keyword evidence="1" id="KW-1133">Transmembrane helix</keyword>
<evidence type="ECO:0000256" key="1">
    <source>
        <dbReference type="SAM" id="Phobius"/>
    </source>
</evidence>
<evidence type="ECO:0000313" key="3">
    <source>
        <dbReference type="EMBL" id="KAF6316194.1"/>
    </source>
</evidence>
<evidence type="ECO:0000256" key="2">
    <source>
        <dbReference type="SAM" id="SignalP"/>
    </source>
</evidence>
<name>A0A7J7UTT9_PIPKU</name>
<evidence type="ECO:0000313" key="4">
    <source>
        <dbReference type="Proteomes" id="UP000558488"/>
    </source>
</evidence>
<sequence length="172" mass="18263">MTLGVLGACTHLALVWGAGESVVTRDGGGGTSKCHFESIFSLGLFHFSREKALPCFCLGVLFVWGLGLLFYCPGRLVLAPSCMFPALGSRVSANPFFQAHASSLTSLHGALPRPKSAGLCRTWGPLSLSVTPSHSLQALVLLKASPLLLLHRSHPLPHPPPPHSYLLTSLIC</sequence>
<comment type="caution">
    <text evidence="3">The sequence shown here is derived from an EMBL/GenBank/DDBJ whole genome shotgun (WGS) entry which is preliminary data.</text>
</comment>
<gene>
    <name evidence="3" type="ORF">mPipKuh1_008705</name>
</gene>
<keyword evidence="2" id="KW-0732">Signal</keyword>
<feature type="transmembrane region" description="Helical" evidence="1">
    <location>
        <begin position="51"/>
        <end position="71"/>
    </location>
</feature>
<keyword evidence="4" id="KW-1185">Reference proteome</keyword>
<keyword evidence="1" id="KW-0472">Membrane</keyword>
<dbReference type="EMBL" id="JACAGB010000018">
    <property type="protein sequence ID" value="KAF6316194.1"/>
    <property type="molecule type" value="Genomic_DNA"/>
</dbReference>
<protein>
    <submittedName>
        <fullName evidence="3">Uncharacterized protein</fullName>
    </submittedName>
</protein>